<dbReference type="STRING" id="7370.A0A1I8MD09"/>
<dbReference type="GO" id="GO:0016485">
    <property type="term" value="P:protein processing"/>
    <property type="evidence" value="ECO:0007669"/>
    <property type="project" value="InterPro"/>
</dbReference>
<protein>
    <recommendedName>
        <fullName evidence="1">Peroxisomal leader peptide-processing protease</fullName>
        <ecNumber evidence="1">3.4.21.-</ecNumber>
    </recommendedName>
</protein>
<dbReference type="InterPro" id="IPR039245">
    <property type="entry name" value="TYSND1/DEG15"/>
</dbReference>
<dbReference type="OrthoDB" id="17845at2759"/>
<keyword evidence="1" id="KW-0720">Serine protease</keyword>
<dbReference type="InterPro" id="IPR009003">
    <property type="entry name" value="Peptidase_S1_PA"/>
</dbReference>
<dbReference type="PANTHER" id="PTHR21004">
    <property type="entry name" value="SERINE PROTEASE-RELATED"/>
    <property type="match status" value="1"/>
</dbReference>
<dbReference type="SUPFAM" id="SSF50494">
    <property type="entry name" value="Trypsin-like serine proteases"/>
    <property type="match status" value="2"/>
</dbReference>
<gene>
    <name evidence="2" type="primary">101888062</name>
</gene>
<dbReference type="VEuPathDB" id="VectorBase:MDOA003650"/>
<name>A0A1I8MD09_MUSDO</name>
<comment type="PTM">
    <text evidence="1">The full-lengh TYSND1 is the active the proteolytic processing of PTS1- and PTS2-proteins and in self-cleavage, and intermolecular self-cleavage of TYSND1 down-regulates its protease activity.</text>
</comment>
<comment type="subcellular location">
    <subcellularLocation>
        <location evidence="1">Peroxisome</location>
    </subcellularLocation>
</comment>
<dbReference type="EnsemblMetazoa" id="MDOA003650-RD">
    <property type="protein sequence ID" value="MDOA003650-PD"/>
    <property type="gene ID" value="MDOA003650"/>
</dbReference>
<dbReference type="Gene3D" id="2.40.10.10">
    <property type="entry name" value="Trypsin-like serine proteases"/>
    <property type="match status" value="2"/>
</dbReference>
<accession>A0A1I8MD09</accession>
<dbReference type="AlphaFoldDB" id="A0A1I8MD09"/>
<keyword evidence="1" id="KW-0378">Hydrolase</keyword>
<dbReference type="GO" id="GO:0031998">
    <property type="term" value="P:regulation of fatty acid beta-oxidation"/>
    <property type="evidence" value="ECO:0007669"/>
    <property type="project" value="TreeGrafter"/>
</dbReference>
<dbReference type="GO" id="GO:0005777">
    <property type="term" value="C:peroxisome"/>
    <property type="evidence" value="ECO:0007669"/>
    <property type="project" value="UniProtKB-SubCell"/>
</dbReference>
<comment type="function">
    <text evidence="1">Peroxisomal protease that mediates both the removal of the leader peptide from proteins containing a PTS2 target sequence and processes several PTS1-containing proteins. Catalyzes the processing of PTS1-proteins involved in the peroxisomal beta-oxidation of fatty acids.</text>
</comment>
<evidence type="ECO:0000313" key="2">
    <source>
        <dbReference type="EnsemblMetazoa" id="MDOA003650-PC"/>
    </source>
</evidence>
<dbReference type="EC" id="3.4.21.-" evidence="1"/>
<evidence type="ECO:0000256" key="1">
    <source>
        <dbReference type="PIRNR" id="PIRNR037989"/>
    </source>
</evidence>
<sequence length="550" mass="62001">MLLKIRHALLEVANHPNAKQSAVIINNELIITSGCILQPYIRPILPFISDHSNENVCASTKIIHKLQQCRLVNAQDVDSDEAQHLNSINYQVTFDHRKLPPAVTDSKRDSNVPHILTRYRAKLLYIFSSQEISRNLHKMLNSMSFNESQTKDHNEVLLTSFLVLTMRPTNVAKTPEKFERFLEHIAHYLRYIHPIRPLDDVLTMCTPFGLENFYKTISIGKVSNVIGKNGSLFVLSNNLPLGCEGSAVFNNKLRLIGLIISTAFQRNNENLQMTIAANFAFLLRDFMNQLGIKITTITIPREPSNFAWERSLVVIDANGNQGTGTFVKVQNKKFIITCSHVVFQINSTVYCRGVDGEFESDVLWRNPNYDTAFDVALLSTPAHIPSRYCVRLAQTKPCLGQSVYNAGFPYFVNFNLKYDFNPSIFQGRIIKYTPAAIMSDGCVQAGQSGGPMFDEHGNIMGICVSNIKMDNVVYPNINNAIPIITIRSILEDYAKTNGKLDGNRFMNMGMNNNNDVSFLFSDIHILNNLVANPDIQRVWSLKPPPVISKL</sequence>
<dbReference type="PANTHER" id="PTHR21004:SF0">
    <property type="entry name" value="PEROXISOMAL LEADER PEPTIDE-PROCESSING PROTEASE"/>
    <property type="match status" value="1"/>
</dbReference>
<dbReference type="Pfam" id="PF13365">
    <property type="entry name" value="Trypsin_2"/>
    <property type="match status" value="1"/>
</dbReference>
<keyword evidence="1" id="KW-0576">Peroxisome</keyword>
<dbReference type="GO" id="GO:0004252">
    <property type="term" value="F:serine-type endopeptidase activity"/>
    <property type="evidence" value="ECO:0007669"/>
    <property type="project" value="InterPro"/>
</dbReference>
<reference evidence="2" key="1">
    <citation type="submission" date="2020-05" db="UniProtKB">
        <authorList>
            <consortium name="EnsemblMetazoa"/>
        </authorList>
    </citation>
    <scope>IDENTIFICATION</scope>
    <source>
        <strain evidence="2">Aabys</strain>
    </source>
</reference>
<dbReference type="VEuPathDB" id="VectorBase:MDOMA2_001060"/>
<organism evidence="2">
    <name type="scientific">Musca domestica</name>
    <name type="common">House fly</name>
    <dbReference type="NCBI Taxonomy" id="7370"/>
    <lineage>
        <taxon>Eukaryota</taxon>
        <taxon>Metazoa</taxon>
        <taxon>Ecdysozoa</taxon>
        <taxon>Arthropoda</taxon>
        <taxon>Hexapoda</taxon>
        <taxon>Insecta</taxon>
        <taxon>Pterygota</taxon>
        <taxon>Neoptera</taxon>
        <taxon>Endopterygota</taxon>
        <taxon>Diptera</taxon>
        <taxon>Brachycera</taxon>
        <taxon>Muscomorpha</taxon>
        <taxon>Muscoidea</taxon>
        <taxon>Muscidae</taxon>
        <taxon>Musca</taxon>
    </lineage>
</organism>
<proteinExistence type="inferred from homology"/>
<comment type="similarity">
    <text evidence="1">Belongs to the peptidase S1B family.</text>
</comment>
<keyword evidence="1" id="KW-0645">Protease</keyword>
<dbReference type="InterPro" id="IPR043504">
    <property type="entry name" value="Peptidase_S1_PA_chymotrypsin"/>
</dbReference>
<dbReference type="EnsemblMetazoa" id="MDOA003650-RC">
    <property type="protein sequence ID" value="MDOA003650-PC"/>
    <property type="gene ID" value="MDOA003650"/>
</dbReference>